<protein>
    <submittedName>
        <fullName evidence="1">Uncharacterized protein</fullName>
    </submittedName>
</protein>
<dbReference type="Proteomes" id="UP000048908">
    <property type="component" value="Unassembled WGS sequence"/>
</dbReference>
<evidence type="ECO:0000313" key="2">
    <source>
        <dbReference type="Proteomes" id="UP000048908"/>
    </source>
</evidence>
<dbReference type="OrthoDB" id="7854136at2"/>
<dbReference type="RefSeq" id="WP_143114718.1">
    <property type="nucleotide sequence ID" value="NZ_CXPG01000021.1"/>
</dbReference>
<dbReference type="STRING" id="282197.SAMN04488517_103370"/>
<reference evidence="1 2" key="1">
    <citation type="submission" date="2015-07" db="EMBL/GenBank/DDBJ databases">
        <authorList>
            <person name="Noorani M."/>
        </authorList>
    </citation>
    <scope>NUCLEOTIDE SEQUENCE [LARGE SCALE GENOMIC DNA]</scope>
    <source>
        <strain evidence="1 2">CECT 5088</strain>
    </source>
</reference>
<keyword evidence="2" id="KW-1185">Reference proteome</keyword>
<evidence type="ECO:0000313" key="1">
    <source>
        <dbReference type="EMBL" id="CTQ33979.1"/>
    </source>
</evidence>
<organism evidence="1 2">
    <name type="scientific">Jannaschia rubra</name>
    <dbReference type="NCBI Taxonomy" id="282197"/>
    <lineage>
        <taxon>Bacteria</taxon>
        <taxon>Pseudomonadati</taxon>
        <taxon>Pseudomonadota</taxon>
        <taxon>Alphaproteobacteria</taxon>
        <taxon>Rhodobacterales</taxon>
        <taxon>Roseobacteraceae</taxon>
        <taxon>Jannaschia</taxon>
    </lineage>
</organism>
<dbReference type="AlphaFoldDB" id="A0A0M6XS59"/>
<name>A0A0M6XS59_9RHOB</name>
<sequence>MASRPHLSISDLTTIRFAALTCRASARRVPSGDPAVAMLATALRGLGRPPCVYAPGTEAVSFDEHWMLALLAAIRRGDRSSRTFLLRSRIRTAEREMLDASARVLAAQLDAAVA</sequence>
<accession>A0A0M6XS59</accession>
<gene>
    <name evidence="1" type="ORF">JAN5088_02768</name>
</gene>
<dbReference type="EMBL" id="CXPG01000021">
    <property type="protein sequence ID" value="CTQ33979.1"/>
    <property type="molecule type" value="Genomic_DNA"/>
</dbReference>
<proteinExistence type="predicted"/>